<evidence type="ECO:0000256" key="2">
    <source>
        <dbReference type="SAM" id="MobiDB-lite"/>
    </source>
</evidence>
<protein>
    <submittedName>
        <fullName evidence="4">Cutinase transcription factor 1 beta</fullName>
    </submittedName>
</protein>
<dbReference type="GO" id="GO:0003677">
    <property type="term" value="F:DNA binding"/>
    <property type="evidence" value="ECO:0007669"/>
    <property type="project" value="InterPro"/>
</dbReference>
<dbReference type="PANTHER" id="PTHR47425">
    <property type="entry name" value="FARB-RELATED"/>
    <property type="match status" value="1"/>
</dbReference>
<keyword evidence="1" id="KW-0539">Nucleus</keyword>
<dbReference type="EMBL" id="QGMK01000388">
    <property type="protein sequence ID" value="TVY82013.1"/>
    <property type="molecule type" value="Genomic_DNA"/>
</dbReference>
<feature type="domain" description="Xylanolytic transcriptional activator regulatory" evidence="3">
    <location>
        <begin position="142"/>
        <end position="289"/>
    </location>
</feature>
<dbReference type="GO" id="GO:0006351">
    <property type="term" value="P:DNA-templated transcription"/>
    <property type="evidence" value="ECO:0007669"/>
    <property type="project" value="InterPro"/>
</dbReference>
<reference evidence="4 5" key="1">
    <citation type="submission" date="2018-05" db="EMBL/GenBank/DDBJ databases">
        <title>Genome sequencing and assembly of the regulated plant pathogen Lachnellula willkommii and related sister species for the development of diagnostic species identification markers.</title>
        <authorList>
            <person name="Giroux E."/>
            <person name="Bilodeau G."/>
        </authorList>
    </citation>
    <scope>NUCLEOTIDE SEQUENCE [LARGE SCALE GENOMIC DNA]</scope>
    <source>
        <strain evidence="4 5">CBS 268.59</strain>
    </source>
</reference>
<evidence type="ECO:0000259" key="3">
    <source>
        <dbReference type="Pfam" id="PF04082"/>
    </source>
</evidence>
<dbReference type="InterPro" id="IPR007219">
    <property type="entry name" value="XnlR_reg_dom"/>
</dbReference>
<dbReference type="GO" id="GO:0008270">
    <property type="term" value="F:zinc ion binding"/>
    <property type="evidence" value="ECO:0007669"/>
    <property type="project" value="InterPro"/>
</dbReference>
<dbReference type="AlphaFoldDB" id="A0A8T9CGW2"/>
<dbReference type="OrthoDB" id="5121955at2759"/>
<evidence type="ECO:0000313" key="5">
    <source>
        <dbReference type="Proteomes" id="UP000469558"/>
    </source>
</evidence>
<evidence type="ECO:0000313" key="4">
    <source>
        <dbReference type="EMBL" id="TVY82013.1"/>
    </source>
</evidence>
<name>A0A8T9CGW2_9HELO</name>
<dbReference type="PANTHER" id="PTHR47425:SF2">
    <property type="entry name" value="FARB-RELATED"/>
    <property type="match status" value="1"/>
</dbReference>
<organism evidence="4 5">
    <name type="scientific">Lachnellula suecica</name>
    <dbReference type="NCBI Taxonomy" id="602035"/>
    <lineage>
        <taxon>Eukaryota</taxon>
        <taxon>Fungi</taxon>
        <taxon>Dikarya</taxon>
        <taxon>Ascomycota</taxon>
        <taxon>Pezizomycotina</taxon>
        <taxon>Leotiomycetes</taxon>
        <taxon>Helotiales</taxon>
        <taxon>Lachnaceae</taxon>
        <taxon>Lachnellula</taxon>
    </lineage>
</organism>
<accession>A0A8T9CGW2</accession>
<dbReference type="Pfam" id="PF04082">
    <property type="entry name" value="Fungal_trans"/>
    <property type="match status" value="1"/>
</dbReference>
<feature type="region of interest" description="Disordered" evidence="2">
    <location>
        <begin position="1"/>
        <end position="41"/>
    </location>
</feature>
<feature type="compositionally biased region" description="Basic and acidic residues" evidence="2">
    <location>
        <begin position="16"/>
        <end position="25"/>
    </location>
</feature>
<dbReference type="InterPro" id="IPR052761">
    <property type="entry name" value="Fungal_Detox/Toxin_TFs"/>
</dbReference>
<dbReference type="CDD" id="cd12148">
    <property type="entry name" value="fungal_TF_MHR"/>
    <property type="match status" value="1"/>
</dbReference>
<evidence type="ECO:0000256" key="1">
    <source>
        <dbReference type="ARBA" id="ARBA00023242"/>
    </source>
</evidence>
<dbReference type="Proteomes" id="UP000469558">
    <property type="component" value="Unassembled WGS sequence"/>
</dbReference>
<gene>
    <name evidence="4" type="primary">CTF1-BETA</name>
    <name evidence="4" type="ORF">LSUE1_G005329</name>
</gene>
<keyword evidence="5" id="KW-1185">Reference proteome</keyword>
<proteinExistence type="predicted"/>
<sequence length="440" mass="50237">MDLADFTTIDEDLPDSSEHGEEAQRQESQSSDLPAAEKKAAAGRIIRRRARKACVVCHKSTGHAERRPDIICCTMAILNRTRNVRIHRHSRAIQQLRHDILVLRIPGSGYAVSHCPRRLQVPRAEGCFHIPSRPILDDFVREYFLHVHPGLPIVKEREFGELYLGDQRTQGKLKKISLFLFKAMLFASCGFVSTETIKKMGFQDPSEAQSCPYRRARFLFDFNAISDSILISQGALLLTYYSSEGEGYLTNILWLRIAIHFATAENVHLYYQNTNLTPSERNVRKGLWWRPIQITRENFDFNQEPLLEADLAGEFSYSSVYDQETKRTLARILIGQMELANVLTDILSLIYPQKIFDYSTMIEMPALMRDRRTGMQSWSAKLEETSALFGSSNDSVTLFHGLTQIYYHSVLAAMYQYEALALKGNSNAKTPLRTKELGTI</sequence>
<feature type="non-terminal residue" evidence="4">
    <location>
        <position position="1"/>
    </location>
</feature>
<comment type="caution">
    <text evidence="4">The sequence shown here is derived from an EMBL/GenBank/DDBJ whole genome shotgun (WGS) entry which is preliminary data.</text>
</comment>